<dbReference type="GO" id="GO:0003735">
    <property type="term" value="F:structural constituent of ribosome"/>
    <property type="evidence" value="ECO:0007669"/>
    <property type="project" value="InterPro"/>
</dbReference>
<dbReference type="InterPro" id="IPR011035">
    <property type="entry name" value="Ribosomal_bL25/Gln-tRNA_synth"/>
</dbReference>
<sequence length="205" mass="21843">MGATTTLEATAREGTGKGAARTARRNGLVPGVIYGGGEAPQPINVKFNELLKLLKKGKFLSSLHNVVVDGKDNRVICRAVQRDVVKDMPTHVDFQRLSERSRIKLFIPVEFLNQGTCPGLKRGGTLNVVRHEVELNVTAGSIPDRIEVDLGAAQLNDVIKISAVTLPAGVTPTITDRDFVICSIATPSGFVDAGEEGEGEEAAEA</sequence>
<dbReference type="InterPro" id="IPR020056">
    <property type="entry name" value="Rbsml_bL25/Gln-tRNA_synth_N"/>
</dbReference>
<keyword evidence="4 5" id="KW-0687">Ribonucleoprotein</keyword>
<keyword evidence="10" id="KW-1185">Reference proteome</keyword>
<dbReference type="OrthoDB" id="9806411at2"/>
<dbReference type="InterPro" id="IPR020930">
    <property type="entry name" value="Ribosomal_uL5_bac-type"/>
</dbReference>
<evidence type="ECO:0000313" key="10">
    <source>
        <dbReference type="Proteomes" id="UP000198703"/>
    </source>
</evidence>
<evidence type="ECO:0000256" key="2">
    <source>
        <dbReference type="ARBA" id="ARBA00022884"/>
    </source>
</evidence>
<dbReference type="Gene3D" id="2.40.240.10">
    <property type="entry name" value="Ribosomal Protein L25, Chain P"/>
    <property type="match status" value="1"/>
</dbReference>
<dbReference type="NCBIfam" id="TIGR00731">
    <property type="entry name" value="bL25_bact_ctc"/>
    <property type="match status" value="1"/>
</dbReference>
<dbReference type="RefSeq" id="WP_093248551.1">
    <property type="nucleotide sequence ID" value="NZ_FNQM01000002.1"/>
</dbReference>
<dbReference type="Proteomes" id="UP000198703">
    <property type="component" value="Unassembled WGS sequence"/>
</dbReference>
<evidence type="ECO:0000256" key="4">
    <source>
        <dbReference type="ARBA" id="ARBA00023274"/>
    </source>
</evidence>
<dbReference type="InterPro" id="IPR020057">
    <property type="entry name" value="Ribosomal_bL25_b-dom"/>
</dbReference>
<dbReference type="GO" id="GO:0006412">
    <property type="term" value="P:translation"/>
    <property type="evidence" value="ECO:0007669"/>
    <property type="project" value="UniProtKB-UniRule"/>
</dbReference>
<gene>
    <name evidence="5" type="primary">rplY</name>
    <name evidence="5" type="synonym">ctc</name>
    <name evidence="9" type="ORF">SAMN05444370_102206</name>
</gene>
<keyword evidence="1 5" id="KW-0699">rRNA-binding</keyword>
<dbReference type="InterPro" id="IPR029751">
    <property type="entry name" value="Ribosomal_L25_dom"/>
</dbReference>
<evidence type="ECO:0000259" key="8">
    <source>
        <dbReference type="Pfam" id="PF14693"/>
    </source>
</evidence>
<dbReference type="STRING" id="89524.SAMN05444370_102206"/>
<feature type="domain" description="Large ribosomal subunit protein bL25 beta" evidence="8">
    <location>
        <begin position="103"/>
        <end position="187"/>
    </location>
</feature>
<comment type="subunit">
    <text evidence="5">Part of the 50S ribosomal subunit; part of the 5S rRNA/L5/L18/L25 subcomplex. Contacts the 5S rRNA. Binds to the 5S rRNA independently of L5 and L18.</text>
</comment>
<protein>
    <recommendedName>
        <fullName evidence="5">Large ribosomal subunit protein bL25</fullName>
    </recommendedName>
    <alternativeName>
        <fullName evidence="5">General stress protein CTC</fullName>
    </alternativeName>
</protein>
<dbReference type="AlphaFoldDB" id="A0A1H3X1P6"/>
<dbReference type="HAMAP" id="MF_01334">
    <property type="entry name" value="Ribosomal_bL25_CTC"/>
    <property type="match status" value="1"/>
</dbReference>
<dbReference type="PANTHER" id="PTHR33284:SF1">
    <property type="entry name" value="RIBOSOMAL PROTEIN L25_GLN-TRNA SYNTHETASE, ANTI-CODON-BINDING DOMAIN-CONTAINING PROTEIN"/>
    <property type="match status" value="1"/>
</dbReference>
<dbReference type="Pfam" id="PF01386">
    <property type="entry name" value="Ribosomal_L25p"/>
    <property type="match status" value="1"/>
</dbReference>
<keyword evidence="3 5" id="KW-0689">Ribosomal protein</keyword>
<reference evidence="9 10" key="1">
    <citation type="submission" date="2016-10" db="EMBL/GenBank/DDBJ databases">
        <authorList>
            <person name="de Groot N.N."/>
        </authorList>
    </citation>
    <scope>NUCLEOTIDE SEQUENCE [LARGE SCALE GENOMIC DNA]</scope>
    <source>
        <strain evidence="9 10">DSM 15345</strain>
    </source>
</reference>
<dbReference type="GO" id="GO:0022625">
    <property type="term" value="C:cytosolic large ribosomal subunit"/>
    <property type="evidence" value="ECO:0007669"/>
    <property type="project" value="TreeGrafter"/>
</dbReference>
<comment type="similarity">
    <text evidence="5">Belongs to the bacterial ribosomal protein bL25 family. CTC subfamily.</text>
</comment>
<dbReference type="CDD" id="cd00495">
    <property type="entry name" value="Ribosomal_L25_TL5_CTC"/>
    <property type="match status" value="1"/>
</dbReference>
<accession>A0A1H3X1P6</accession>
<evidence type="ECO:0000256" key="3">
    <source>
        <dbReference type="ARBA" id="ARBA00022980"/>
    </source>
</evidence>
<dbReference type="SUPFAM" id="SSF50715">
    <property type="entry name" value="Ribosomal protein L25-like"/>
    <property type="match status" value="1"/>
</dbReference>
<dbReference type="Gene3D" id="2.170.120.20">
    <property type="entry name" value="Ribosomal protein L25, beta domain"/>
    <property type="match status" value="1"/>
</dbReference>
<organism evidence="9 10">
    <name type="scientific">Rubrimonas cliftonensis</name>
    <dbReference type="NCBI Taxonomy" id="89524"/>
    <lineage>
        <taxon>Bacteria</taxon>
        <taxon>Pseudomonadati</taxon>
        <taxon>Pseudomonadota</taxon>
        <taxon>Alphaproteobacteria</taxon>
        <taxon>Rhodobacterales</taxon>
        <taxon>Paracoccaceae</taxon>
        <taxon>Rubrimonas</taxon>
    </lineage>
</organism>
<feature type="region of interest" description="Disordered" evidence="6">
    <location>
        <begin position="1"/>
        <end position="22"/>
    </location>
</feature>
<evidence type="ECO:0000313" key="9">
    <source>
        <dbReference type="EMBL" id="SDZ92564.1"/>
    </source>
</evidence>
<keyword evidence="2 5" id="KW-0694">RNA-binding</keyword>
<evidence type="ECO:0000256" key="6">
    <source>
        <dbReference type="SAM" id="MobiDB-lite"/>
    </source>
</evidence>
<feature type="domain" description="Large ribosomal subunit protein bL25 L25" evidence="7">
    <location>
        <begin position="7"/>
        <end position="94"/>
    </location>
</feature>
<dbReference type="NCBIfam" id="NF004128">
    <property type="entry name" value="PRK05618.1-2"/>
    <property type="match status" value="1"/>
</dbReference>
<dbReference type="EMBL" id="FNQM01000002">
    <property type="protein sequence ID" value="SDZ92564.1"/>
    <property type="molecule type" value="Genomic_DNA"/>
</dbReference>
<name>A0A1H3X1P6_9RHOB</name>
<dbReference type="InterPro" id="IPR001021">
    <property type="entry name" value="Ribosomal_bL25_long"/>
</dbReference>
<dbReference type="Pfam" id="PF14693">
    <property type="entry name" value="Ribosomal_TL5_C"/>
    <property type="match status" value="1"/>
</dbReference>
<evidence type="ECO:0000259" key="7">
    <source>
        <dbReference type="Pfam" id="PF01386"/>
    </source>
</evidence>
<evidence type="ECO:0000256" key="5">
    <source>
        <dbReference type="HAMAP-Rule" id="MF_01334"/>
    </source>
</evidence>
<dbReference type="InterPro" id="IPR037121">
    <property type="entry name" value="Ribosomal_bL25_C"/>
</dbReference>
<dbReference type="PANTHER" id="PTHR33284">
    <property type="entry name" value="RIBOSOMAL PROTEIN L25/GLN-TRNA SYNTHETASE, ANTI-CODON-BINDING DOMAIN-CONTAINING PROTEIN"/>
    <property type="match status" value="1"/>
</dbReference>
<evidence type="ECO:0000256" key="1">
    <source>
        <dbReference type="ARBA" id="ARBA00022730"/>
    </source>
</evidence>
<comment type="function">
    <text evidence="5">This is one of the proteins that binds to the 5S RNA in the ribosome where it forms part of the central protuberance.</text>
</comment>
<dbReference type="GO" id="GO:0008097">
    <property type="term" value="F:5S rRNA binding"/>
    <property type="evidence" value="ECO:0007669"/>
    <property type="project" value="InterPro"/>
</dbReference>
<proteinExistence type="inferred from homology"/>
<dbReference type="NCBIfam" id="NF004612">
    <property type="entry name" value="PRK05943.1"/>
    <property type="match status" value="1"/>
</dbReference>